<keyword evidence="3" id="KW-1133">Transmembrane helix</keyword>
<organism evidence="4 5">
    <name type="scientific">Priapulus caudatus</name>
    <name type="common">Priapulid worm</name>
    <dbReference type="NCBI Taxonomy" id="37621"/>
    <lineage>
        <taxon>Eukaryota</taxon>
        <taxon>Metazoa</taxon>
        <taxon>Ecdysozoa</taxon>
        <taxon>Scalidophora</taxon>
        <taxon>Priapulida</taxon>
        <taxon>Priapulimorpha</taxon>
        <taxon>Priapulimorphida</taxon>
        <taxon>Priapulidae</taxon>
        <taxon>Priapulus</taxon>
    </lineage>
</organism>
<dbReference type="Proteomes" id="UP000695022">
    <property type="component" value="Unplaced"/>
</dbReference>
<evidence type="ECO:0000313" key="4">
    <source>
        <dbReference type="Proteomes" id="UP000695022"/>
    </source>
</evidence>
<dbReference type="GeneID" id="106810195"/>
<sequence length="400" mass="44619">MKFPLFSPGKSPCLQGNTEMDVINEKLTERLRKTLYFGKHPDMDRPSVAVTDIAVEFFASNGPVDLREIDKDFAASVSRKACIGPCAMMLGMLYIERLKHRDTEYLQKVSSSDLFLISMMVSSKFMYDEGEDEEVYNDEWAASAKMETADVNQLEADFLKAIDWNLFVKPCEFLALLHRIEARIALQQGVDRGWFSFTDLDVLARDLHWNDLLKDLTDTLMKVVAVLAVSYLTAVLAIFGSVAAGHHARVQTHLHTSRLIDYLSDSPASHLDPLGAANVSYPAPRQETIDALRTNESRWAADDDQKEIQQSSFTLDASLAARLSGDAAGGTPSWSRLDVEVAANASAHRRRRTRQRTLCEQLVTTDGLATMLRCHLGARRAGISLDHPSHVLRHIMVGVP</sequence>
<comment type="similarity">
    <text evidence="1">Belongs to the CNPPD1 family.</text>
</comment>
<dbReference type="PANTHER" id="PTHR15615:SF108">
    <property type="entry name" value="PROTEIN CNPPD1"/>
    <property type="match status" value="1"/>
</dbReference>
<dbReference type="Pfam" id="PF08613">
    <property type="entry name" value="Cyclin"/>
    <property type="match status" value="1"/>
</dbReference>
<dbReference type="Gene3D" id="1.10.472.10">
    <property type="entry name" value="Cyclin-like"/>
    <property type="match status" value="1"/>
</dbReference>
<keyword evidence="3" id="KW-0472">Membrane</keyword>
<evidence type="ECO:0000256" key="2">
    <source>
        <dbReference type="ARBA" id="ARBA00040808"/>
    </source>
</evidence>
<proteinExistence type="inferred from homology"/>
<evidence type="ECO:0000256" key="3">
    <source>
        <dbReference type="SAM" id="Phobius"/>
    </source>
</evidence>
<gene>
    <name evidence="5" type="primary">LOC106810195</name>
</gene>
<protein>
    <recommendedName>
        <fullName evidence="2">Protein CNPPD1</fullName>
    </recommendedName>
</protein>
<evidence type="ECO:0000313" key="5">
    <source>
        <dbReference type="RefSeq" id="XP_014668961.1"/>
    </source>
</evidence>
<feature type="transmembrane region" description="Helical" evidence="3">
    <location>
        <begin position="223"/>
        <end position="244"/>
    </location>
</feature>
<dbReference type="RefSeq" id="XP_014668961.1">
    <property type="nucleotide sequence ID" value="XM_014813475.1"/>
</dbReference>
<dbReference type="PANTHER" id="PTHR15615">
    <property type="match status" value="1"/>
</dbReference>
<accession>A0ABM1E9U0</accession>
<reference evidence="5" key="1">
    <citation type="submission" date="2025-08" db="UniProtKB">
        <authorList>
            <consortium name="RefSeq"/>
        </authorList>
    </citation>
    <scope>IDENTIFICATION</scope>
</reference>
<dbReference type="InterPro" id="IPR013922">
    <property type="entry name" value="Cyclin_PHO80-like"/>
</dbReference>
<dbReference type="CDD" id="cd20557">
    <property type="entry name" value="CYCLIN_ScPCL1-like"/>
    <property type="match status" value="1"/>
</dbReference>
<keyword evidence="4" id="KW-1185">Reference proteome</keyword>
<name>A0ABM1E9U0_PRICU</name>
<keyword evidence="3" id="KW-0812">Transmembrane</keyword>
<evidence type="ECO:0000256" key="1">
    <source>
        <dbReference type="ARBA" id="ARBA00038508"/>
    </source>
</evidence>